<feature type="domain" description="Response regulatory" evidence="2">
    <location>
        <begin position="3"/>
        <end position="114"/>
    </location>
</feature>
<proteinExistence type="predicted"/>
<dbReference type="SMART" id="SM00850">
    <property type="entry name" value="LytTR"/>
    <property type="match status" value="1"/>
</dbReference>
<dbReference type="PANTHER" id="PTHR37299:SF1">
    <property type="entry name" value="STAGE 0 SPORULATION PROTEIN A HOMOLOG"/>
    <property type="match status" value="1"/>
</dbReference>
<feature type="modified residue" description="4-aspartylphosphate" evidence="1">
    <location>
        <position position="55"/>
    </location>
</feature>
<dbReference type="Pfam" id="PF04397">
    <property type="entry name" value="LytTR"/>
    <property type="match status" value="1"/>
</dbReference>
<dbReference type="EMBL" id="JADFUA010000002">
    <property type="protein sequence ID" value="MBE9608632.1"/>
    <property type="molecule type" value="Genomic_DNA"/>
</dbReference>
<dbReference type="Gene3D" id="2.40.50.1020">
    <property type="entry name" value="LytTr DNA-binding domain"/>
    <property type="match status" value="1"/>
</dbReference>
<keyword evidence="5" id="KW-1185">Reference proteome</keyword>
<keyword evidence="1" id="KW-0597">Phosphoprotein</keyword>
<dbReference type="GO" id="GO:0000156">
    <property type="term" value="F:phosphorelay response regulator activity"/>
    <property type="evidence" value="ECO:0007669"/>
    <property type="project" value="InterPro"/>
</dbReference>
<dbReference type="PANTHER" id="PTHR37299">
    <property type="entry name" value="TRANSCRIPTIONAL REGULATOR-RELATED"/>
    <property type="match status" value="1"/>
</dbReference>
<evidence type="ECO:0000259" key="3">
    <source>
        <dbReference type="PROSITE" id="PS50930"/>
    </source>
</evidence>
<dbReference type="RefSeq" id="WP_194115165.1">
    <property type="nucleotide sequence ID" value="NZ_JADFUA010000002.1"/>
</dbReference>
<dbReference type="Gene3D" id="3.40.50.2300">
    <property type="match status" value="1"/>
</dbReference>
<dbReference type="Proteomes" id="UP000604481">
    <property type="component" value="Unassembled WGS sequence"/>
</dbReference>
<dbReference type="InterPro" id="IPR046947">
    <property type="entry name" value="LytR-like"/>
</dbReference>
<gene>
    <name evidence="4" type="ORF">INR99_04650</name>
</gene>
<dbReference type="InterPro" id="IPR011006">
    <property type="entry name" value="CheY-like_superfamily"/>
</dbReference>
<dbReference type="PROSITE" id="PS50110">
    <property type="entry name" value="RESPONSE_REGULATORY"/>
    <property type="match status" value="1"/>
</dbReference>
<evidence type="ECO:0000256" key="1">
    <source>
        <dbReference type="PROSITE-ProRule" id="PRU00169"/>
    </source>
</evidence>
<accession>A0A8J7K1F9</accession>
<reference evidence="4 5" key="1">
    <citation type="submission" date="2020-10" db="EMBL/GenBank/DDBJ databases">
        <title>The genome sequence of Chitinilyticum litopenaei 4Y14.</title>
        <authorList>
            <person name="Liu Y."/>
        </authorList>
    </citation>
    <scope>NUCLEOTIDE SEQUENCE [LARGE SCALE GENOMIC DNA]</scope>
    <source>
        <strain evidence="4 5">4Y14</strain>
    </source>
</reference>
<dbReference type="GO" id="GO:0003677">
    <property type="term" value="F:DNA binding"/>
    <property type="evidence" value="ECO:0007669"/>
    <property type="project" value="InterPro"/>
</dbReference>
<evidence type="ECO:0000259" key="2">
    <source>
        <dbReference type="PROSITE" id="PS50110"/>
    </source>
</evidence>
<organism evidence="4 5">
    <name type="scientific">Chitinilyticum piscinae</name>
    <dbReference type="NCBI Taxonomy" id="2866724"/>
    <lineage>
        <taxon>Bacteria</taxon>
        <taxon>Pseudomonadati</taxon>
        <taxon>Pseudomonadota</taxon>
        <taxon>Betaproteobacteria</taxon>
        <taxon>Neisseriales</taxon>
        <taxon>Chitinibacteraceae</taxon>
        <taxon>Chitinilyticum</taxon>
    </lineage>
</organism>
<dbReference type="SMART" id="SM00448">
    <property type="entry name" value="REC"/>
    <property type="match status" value="1"/>
</dbReference>
<name>A0A8J7K1F9_9NEIS</name>
<evidence type="ECO:0000313" key="5">
    <source>
        <dbReference type="Proteomes" id="UP000604481"/>
    </source>
</evidence>
<dbReference type="InterPro" id="IPR001789">
    <property type="entry name" value="Sig_transdc_resp-reg_receiver"/>
</dbReference>
<dbReference type="Pfam" id="PF00072">
    <property type="entry name" value="Response_reg"/>
    <property type="match status" value="1"/>
</dbReference>
<comment type="caution">
    <text evidence="4">The sequence shown here is derived from an EMBL/GenBank/DDBJ whole genome shotgun (WGS) entry which is preliminary data.</text>
</comment>
<protein>
    <submittedName>
        <fullName evidence="4">Response regulator transcription factor</fullName>
    </submittedName>
</protein>
<sequence length="243" mass="27277">MPTALLADDEPHLCCHLQQRLQQLWPELQILATAGNGVAALAELNRLQPDYAFLDIRMPGLTGLQVAQAAQRTRVIFVTAYDDYALAAFEASAIDYLLKPVSDARLIQCISKLQQQQPANSNLPAVLDQLQQHAPTPLTWLSVGLADTTRLVHIDEVLFFQATDKYTEVVTAQERHLIRTPLKHLLPQLDASRFAQIHRATIVNLAAIARIERDLLGRQLVYLKNRNDALPLSRSYAAQFRQM</sequence>
<evidence type="ECO:0000313" key="4">
    <source>
        <dbReference type="EMBL" id="MBE9608632.1"/>
    </source>
</evidence>
<feature type="domain" description="HTH LytTR-type" evidence="3">
    <location>
        <begin position="151"/>
        <end position="243"/>
    </location>
</feature>
<dbReference type="PROSITE" id="PS50930">
    <property type="entry name" value="HTH_LYTTR"/>
    <property type="match status" value="1"/>
</dbReference>
<dbReference type="AlphaFoldDB" id="A0A8J7K1F9"/>
<dbReference type="InterPro" id="IPR007492">
    <property type="entry name" value="LytTR_DNA-bd_dom"/>
</dbReference>
<dbReference type="SUPFAM" id="SSF52172">
    <property type="entry name" value="CheY-like"/>
    <property type="match status" value="1"/>
</dbReference>